<dbReference type="Proteomes" id="UP000460194">
    <property type="component" value="Unassembled WGS sequence"/>
</dbReference>
<sequence length="252" mass="28788">MFRHDPEQLYSEHDLERITRWNERVDSGAVDGPVFVTSEESYSKQNLPANHRKVCLAELFCTFQYDLARAKYEDTFWTEAYTVAEVSKWFSSVENNETIGKYLDILVDIGVLRTTRHGHYAKADEGLGSLFETLARDGEVKNAVFRQFPEHSSCFLSHFGRSGIPGIADVARFFRNEHIVGWVLVTNGVLLAAQLLFHVSRTGTVSTVDLGIAYLLTWLGLIGLIALAIGLFRRRFLTLIQLDRSKYHQKRR</sequence>
<keyword evidence="1" id="KW-1133">Transmembrane helix</keyword>
<dbReference type="RefSeq" id="WP_159368476.1">
    <property type="nucleotide sequence ID" value="NZ_WMEO01000001.1"/>
</dbReference>
<keyword evidence="1" id="KW-0812">Transmembrane</keyword>
<accession>A0A6B1IAR3</accession>
<feature type="transmembrane region" description="Helical" evidence="1">
    <location>
        <begin position="179"/>
        <end position="199"/>
    </location>
</feature>
<evidence type="ECO:0000313" key="3">
    <source>
        <dbReference type="Proteomes" id="UP000460194"/>
    </source>
</evidence>
<evidence type="ECO:0000313" key="2">
    <source>
        <dbReference type="EMBL" id="MYL15306.1"/>
    </source>
</evidence>
<dbReference type="AlphaFoldDB" id="A0A6B1IAR3"/>
<comment type="caution">
    <text evidence="2">The sequence shown here is derived from an EMBL/GenBank/DDBJ whole genome shotgun (WGS) entry which is preliminary data.</text>
</comment>
<proteinExistence type="predicted"/>
<feature type="transmembrane region" description="Helical" evidence="1">
    <location>
        <begin position="211"/>
        <end position="232"/>
    </location>
</feature>
<protein>
    <submittedName>
        <fullName evidence="2">Uncharacterized protein</fullName>
    </submittedName>
</protein>
<gene>
    <name evidence="2" type="ORF">GLW36_01395</name>
</gene>
<reference evidence="2 3" key="1">
    <citation type="submission" date="2019-11" db="EMBL/GenBank/DDBJ databases">
        <title>Genome sequences of 17 halophilic strains isolated from different environments.</title>
        <authorList>
            <person name="Furrow R.E."/>
        </authorList>
    </citation>
    <scope>NUCLEOTIDE SEQUENCE [LARGE SCALE GENOMIC DNA]</scope>
    <source>
        <strain evidence="2 3">22517_05_Cabo</strain>
    </source>
</reference>
<keyword evidence="1" id="KW-0472">Membrane</keyword>
<evidence type="ECO:0000256" key="1">
    <source>
        <dbReference type="SAM" id="Phobius"/>
    </source>
</evidence>
<organism evidence="2 3">
    <name type="scientific">Halorubrum distributum</name>
    <dbReference type="NCBI Taxonomy" id="29283"/>
    <lineage>
        <taxon>Archaea</taxon>
        <taxon>Methanobacteriati</taxon>
        <taxon>Methanobacteriota</taxon>
        <taxon>Stenosarchaea group</taxon>
        <taxon>Halobacteria</taxon>
        <taxon>Halobacteriales</taxon>
        <taxon>Haloferacaceae</taxon>
        <taxon>Halorubrum</taxon>
        <taxon>Halorubrum distributum group</taxon>
    </lineage>
</organism>
<dbReference type="EMBL" id="WMEO01000001">
    <property type="protein sequence ID" value="MYL15306.1"/>
    <property type="molecule type" value="Genomic_DNA"/>
</dbReference>
<name>A0A6B1IAR3_9EURY</name>